<keyword evidence="2" id="KW-1185">Reference proteome</keyword>
<sequence length="43" mass="5120">MDNCTKKHLGLTDEHLIFEEDWLDSKQEGCVLQDFCTYKEVRT</sequence>
<organism evidence="1 2">
    <name type="scientific">Candidatus Enterococcus testudinis</name>
    <dbReference type="NCBI Taxonomy" id="1834191"/>
    <lineage>
        <taxon>Bacteria</taxon>
        <taxon>Bacillati</taxon>
        <taxon>Bacillota</taxon>
        <taxon>Bacilli</taxon>
        <taxon>Lactobacillales</taxon>
        <taxon>Enterococcaceae</taxon>
        <taxon>Enterococcus</taxon>
    </lineage>
</organism>
<accession>A0A242A4P7</accession>
<name>A0A242A4P7_9ENTE</name>
<comment type="caution">
    <text evidence="1">The sequence shown here is derived from an EMBL/GenBank/DDBJ whole genome shotgun (WGS) entry which is preliminary data.</text>
</comment>
<evidence type="ECO:0000313" key="2">
    <source>
        <dbReference type="Proteomes" id="UP000195043"/>
    </source>
</evidence>
<dbReference type="EMBL" id="NGKU01000001">
    <property type="protein sequence ID" value="OTN75870.1"/>
    <property type="molecule type" value="Genomic_DNA"/>
</dbReference>
<gene>
    <name evidence="1" type="ORF">A5886_000946</name>
</gene>
<proteinExistence type="predicted"/>
<reference evidence="1 2" key="1">
    <citation type="submission" date="2017-05" db="EMBL/GenBank/DDBJ databases">
        <title>The Genome Sequence of Enterococcus sp. 8G7_MSG3316.</title>
        <authorList>
            <consortium name="The Broad Institute Genomics Platform"/>
            <consortium name="The Broad Institute Genomic Center for Infectious Diseases"/>
            <person name="Earl A."/>
            <person name="Manson A."/>
            <person name="Schwartman J."/>
            <person name="Gilmore M."/>
            <person name="Abouelleil A."/>
            <person name="Cao P."/>
            <person name="Chapman S."/>
            <person name="Cusick C."/>
            <person name="Shea T."/>
            <person name="Young S."/>
            <person name="Neafsey D."/>
            <person name="Nusbaum C."/>
            <person name="Birren B."/>
        </authorList>
    </citation>
    <scope>NUCLEOTIDE SEQUENCE [LARGE SCALE GENOMIC DNA]</scope>
    <source>
        <strain evidence="1 2">8G7_MSG3316</strain>
    </source>
</reference>
<evidence type="ECO:0000313" key="1">
    <source>
        <dbReference type="EMBL" id="OTN75870.1"/>
    </source>
</evidence>
<dbReference type="Proteomes" id="UP000195043">
    <property type="component" value="Unassembled WGS sequence"/>
</dbReference>
<protein>
    <submittedName>
        <fullName evidence="1">Uncharacterized protein</fullName>
    </submittedName>
</protein>
<dbReference type="AlphaFoldDB" id="A0A242A4P7"/>